<evidence type="ECO:0000256" key="5">
    <source>
        <dbReference type="HAMAP-Rule" id="MF_00291"/>
    </source>
</evidence>
<protein>
    <recommendedName>
        <fullName evidence="4 5">Small ribosomal subunit protein uS2</fullName>
    </recommendedName>
</protein>
<dbReference type="Gene3D" id="3.40.50.10490">
    <property type="entry name" value="Glucose-6-phosphate isomerase like protein, domain 1"/>
    <property type="match status" value="1"/>
</dbReference>
<dbReference type="InterPro" id="IPR018130">
    <property type="entry name" value="Ribosomal_uS2_CS"/>
</dbReference>
<reference evidence="8" key="1">
    <citation type="journal article" date="2019" name="Int. J. Syst. Evol. Microbiol.">
        <title>The Global Catalogue of Microorganisms (GCM) 10K type strain sequencing project: providing services to taxonomists for standard genome sequencing and annotation.</title>
        <authorList>
            <consortium name="The Broad Institute Genomics Platform"/>
            <consortium name="The Broad Institute Genome Sequencing Center for Infectious Disease"/>
            <person name="Wu L."/>
            <person name="Ma J."/>
        </authorList>
    </citation>
    <scope>NUCLEOTIDE SEQUENCE [LARGE SCALE GENOMIC DNA]</scope>
    <source>
        <strain evidence="8">CGMCC 4.7132</strain>
    </source>
</reference>
<dbReference type="InterPro" id="IPR005706">
    <property type="entry name" value="Ribosomal_uS2_bac/mit/plastid"/>
</dbReference>
<dbReference type="HAMAP" id="MF_00291_B">
    <property type="entry name" value="Ribosomal_uS2_B"/>
    <property type="match status" value="1"/>
</dbReference>
<evidence type="ECO:0000313" key="8">
    <source>
        <dbReference type="Proteomes" id="UP001596004"/>
    </source>
</evidence>
<name>A0ABV9CS29_9ACTN</name>
<evidence type="ECO:0000313" key="7">
    <source>
        <dbReference type="EMBL" id="MFC4535889.1"/>
    </source>
</evidence>
<dbReference type="RefSeq" id="WP_380849315.1">
    <property type="nucleotide sequence ID" value="NZ_JBHSFP010000036.1"/>
</dbReference>
<proteinExistence type="inferred from homology"/>
<dbReference type="GO" id="GO:0005840">
    <property type="term" value="C:ribosome"/>
    <property type="evidence" value="ECO:0007669"/>
    <property type="project" value="UniProtKB-KW"/>
</dbReference>
<dbReference type="Proteomes" id="UP001596004">
    <property type="component" value="Unassembled WGS sequence"/>
</dbReference>
<dbReference type="Pfam" id="PF00318">
    <property type="entry name" value="Ribosomal_S2"/>
    <property type="match status" value="1"/>
</dbReference>
<accession>A0ABV9CS29</accession>
<dbReference type="SUPFAM" id="SSF52313">
    <property type="entry name" value="Ribosomal protein S2"/>
    <property type="match status" value="1"/>
</dbReference>
<keyword evidence="3 5" id="KW-0687">Ribonucleoprotein</keyword>
<dbReference type="CDD" id="cd01425">
    <property type="entry name" value="RPS2"/>
    <property type="match status" value="1"/>
</dbReference>
<evidence type="ECO:0000256" key="2">
    <source>
        <dbReference type="ARBA" id="ARBA00022980"/>
    </source>
</evidence>
<evidence type="ECO:0000256" key="1">
    <source>
        <dbReference type="ARBA" id="ARBA00006242"/>
    </source>
</evidence>
<organism evidence="7 8">
    <name type="scientific">Sphaerisporangium dianthi</name>
    <dbReference type="NCBI Taxonomy" id="1436120"/>
    <lineage>
        <taxon>Bacteria</taxon>
        <taxon>Bacillati</taxon>
        <taxon>Actinomycetota</taxon>
        <taxon>Actinomycetes</taxon>
        <taxon>Streptosporangiales</taxon>
        <taxon>Streptosporangiaceae</taxon>
        <taxon>Sphaerisporangium</taxon>
    </lineage>
</organism>
<evidence type="ECO:0000256" key="6">
    <source>
        <dbReference type="SAM" id="MobiDB-lite"/>
    </source>
</evidence>
<dbReference type="InterPro" id="IPR001865">
    <property type="entry name" value="Ribosomal_uS2"/>
</dbReference>
<dbReference type="PROSITE" id="PS00962">
    <property type="entry name" value="RIBOSOMAL_S2_1"/>
    <property type="match status" value="1"/>
</dbReference>
<keyword evidence="2 5" id="KW-0689">Ribosomal protein</keyword>
<feature type="region of interest" description="Disordered" evidence="6">
    <location>
        <begin position="254"/>
        <end position="320"/>
    </location>
</feature>
<dbReference type="PANTHER" id="PTHR12534">
    <property type="entry name" value="30S RIBOSOMAL PROTEIN S2 PROKARYOTIC AND ORGANELLAR"/>
    <property type="match status" value="1"/>
</dbReference>
<dbReference type="Gene3D" id="1.10.287.610">
    <property type="entry name" value="Helix hairpin bin"/>
    <property type="match status" value="1"/>
</dbReference>
<dbReference type="PRINTS" id="PR00395">
    <property type="entry name" value="RIBOSOMALS2"/>
</dbReference>
<dbReference type="PANTHER" id="PTHR12534:SF0">
    <property type="entry name" value="SMALL RIBOSOMAL SUBUNIT PROTEIN US2M"/>
    <property type="match status" value="1"/>
</dbReference>
<dbReference type="NCBIfam" id="TIGR01011">
    <property type="entry name" value="rpsB_bact"/>
    <property type="match status" value="1"/>
</dbReference>
<dbReference type="EMBL" id="JBHSFP010000036">
    <property type="protein sequence ID" value="MFC4535889.1"/>
    <property type="molecule type" value="Genomic_DNA"/>
</dbReference>
<dbReference type="InterPro" id="IPR023591">
    <property type="entry name" value="Ribosomal_uS2_flav_dom_sf"/>
</dbReference>
<evidence type="ECO:0000256" key="4">
    <source>
        <dbReference type="ARBA" id="ARBA00035256"/>
    </source>
</evidence>
<comment type="caution">
    <text evidence="7">The sequence shown here is derived from an EMBL/GenBank/DDBJ whole genome shotgun (WGS) entry which is preliminary data.</text>
</comment>
<evidence type="ECO:0000256" key="3">
    <source>
        <dbReference type="ARBA" id="ARBA00023274"/>
    </source>
</evidence>
<feature type="compositionally biased region" description="Low complexity" evidence="6">
    <location>
        <begin position="264"/>
        <end position="313"/>
    </location>
</feature>
<gene>
    <name evidence="5 7" type="primary">rpsB</name>
    <name evidence="7" type="ORF">ACFO60_34425</name>
</gene>
<comment type="similarity">
    <text evidence="1 5">Belongs to the universal ribosomal protein uS2 family.</text>
</comment>
<keyword evidence="8" id="KW-1185">Reference proteome</keyword>
<sequence>MAPVVTMRQMLESGVHFGHQTRRWNPKMKRFILTERNGIYIIDLQKSLSFIDRAYDFVKETVAHGGTILFIGTKKQAQEAIAEQAARVGMPYVNQRWLGGMLTNFSTVHKRLQRLKELEELDFDNVAGSGLTKKELLMRRREKDKLERTLGGIRDMARVPSAVWVVDTKKEHIGISEARKLNIPVVAILDTNCDPDEVDYPIPGNDDAIRAVSLLTRVIADAVADGLMARAGATRGDEKPSPAAEPLAEWERELLARTDEEAAAPEAAAEAPAQEDAPAAPAAEAAEPAEAAEVTEAADATEEATPAAPAAEAEGTEQQG</sequence>